<reference evidence="1" key="1">
    <citation type="submission" date="2014-11" db="EMBL/GenBank/DDBJ databases">
        <authorList>
            <person name="Amaro Gonzalez C."/>
        </authorList>
    </citation>
    <scope>NUCLEOTIDE SEQUENCE</scope>
</reference>
<organism evidence="1">
    <name type="scientific">Anguilla anguilla</name>
    <name type="common">European freshwater eel</name>
    <name type="synonym">Muraena anguilla</name>
    <dbReference type="NCBI Taxonomy" id="7936"/>
    <lineage>
        <taxon>Eukaryota</taxon>
        <taxon>Metazoa</taxon>
        <taxon>Chordata</taxon>
        <taxon>Craniata</taxon>
        <taxon>Vertebrata</taxon>
        <taxon>Euteleostomi</taxon>
        <taxon>Actinopterygii</taxon>
        <taxon>Neopterygii</taxon>
        <taxon>Teleostei</taxon>
        <taxon>Anguilliformes</taxon>
        <taxon>Anguillidae</taxon>
        <taxon>Anguilla</taxon>
    </lineage>
</organism>
<dbReference type="EMBL" id="GBXM01000526">
    <property type="protein sequence ID" value="JAI08052.1"/>
    <property type="molecule type" value="Transcribed_RNA"/>
</dbReference>
<accession>A0A0E9Y034</accession>
<name>A0A0E9Y034_ANGAN</name>
<reference evidence="1" key="2">
    <citation type="journal article" date="2015" name="Fish Shellfish Immunol.">
        <title>Early steps in the European eel (Anguilla anguilla)-Vibrio vulnificus interaction in the gills: Role of the RtxA13 toxin.</title>
        <authorList>
            <person name="Callol A."/>
            <person name="Pajuelo D."/>
            <person name="Ebbesson L."/>
            <person name="Teles M."/>
            <person name="MacKenzie S."/>
            <person name="Amaro C."/>
        </authorList>
    </citation>
    <scope>NUCLEOTIDE SEQUENCE</scope>
</reference>
<sequence length="38" mass="4497">MNSALLFHFLSQMTKCFLLHTPNKSQKLKMKSCCYTSW</sequence>
<protein>
    <submittedName>
        <fullName evidence="1">Uncharacterized protein</fullName>
    </submittedName>
</protein>
<evidence type="ECO:0000313" key="1">
    <source>
        <dbReference type="EMBL" id="JAI08052.1"/>
    </source>
</evidence>
<dbReference type="AlphaFoldDB" id="A0A0E9Y034"/>
<proteinExistence type="predicted"/>